<evidence type="ECO:0000259" key="11">
    <source>
        <dbReference type="PROSITE" id="PS50262"/>
    </source>
</evidence>
<keyword evidence="4 10" id="KW-1133">Transmembrane helix</keyword>
<dbReference type="KEGG" id="aten:116302113"/>
<evidence type="ECO:0000256" key="4">
    <source>
        <dbReference type="ARBA" id="ARBA00022989"/>
    </source>
</evidence>
<dbReference type="Proteomes" id="UP000515163">
    <property type="component" value="Unplaced"/>
</dbReference>
<dbReference type="Pfam" id="PF00001">
    <property type="entry name" value="7tm_1"/>
    <property type="match status" value="1"/>
</dbReference>
<dbReference type="OrthoDB" id="5971811at2759"/>
<dbReference type="InterPro" id="IPR017452">
    <property type="entry name" value="GPCR_Rhodpsn_7TM"/>
</dbReference>
<feature type="transmembrane region" description="Helical" evidence="10">
    <location>
        <begin position="229"/>
        <end position="249"/>
    </location>
</feature>
<dbReference type="RefSeq" id="XP_031567180.1">
    <property type="nucleotide sequence ID" value="XM_031711320.1"/>
</dbReference>
<dbReference type="InterPro" id="IPR000276">
    <property type="entry name" value="GPCR_Rhodpsn"/>
</dbReference>
<feature type="transmembrane region" description="Helical" evidence="10">
    <location>
        <begin position="174"/>
        <end position="201"/>
    </location>
</feature>
<feature type="transmembrane region" description="Helical" evidence="10">
    <location>
        <begin position="261"/>
        <end position="286"/>
    </location>
</feature>
<keyword evidence="5" id="KW-0297">G-protein coupled receptor</keyword>
<evidence type="ECO:0000256" key="7">
    <source>
        <dbReference type="ARBA" id="ARBA00023170"/>
    </source>
</evidence>
<dbReference type="Gene3D" id="1.20.1070.10">
    <property type="entry name" value="Rhodopsin 7-helix transmembrane proteins"/>
    <property type="match status" value="1"/>
</dbReference>
<feature type="transmembrane region" description="Helical" evidence="10">
    <location>
        <begin position="33"/>
        <end position="58"/>
    </location>
</feature>
<evidence type="ECO:0000256" key="8">
    <source>
        <dbReference type="ARBA" id="ARBA00023180"/>
    </source>
</evidence>
<feature type="transmembrane region" description="Helical" evidence="10">
    <location>
        <begin position="70"/>
        <end position="90"/>
    </location>
</feature>
<feature type="transmembrane region" description="Helical" evidence="10">
    <location>
        <begin position="148"/>
        <end position="168"/>
    </location>
</feature>
<keyword evidence="7" id="KW-0675">Receptor</keyword>
<evidence type="ECO:0000313" key="12">
    <source>
        <dbReference type="Proteomes" id="UP000515163"/>
    </source>
</evidence>
<dbReference type="FunCoup" id="A0A6P8IKE9">
    <property type="interactions" value="300"/>
</dbReference>
<dbReference type="GO" id="GO:0004930">
    <property type="term" value="F:G protein-coupled receptor activity"/>
    <property type="evidence" value="ECO:0007669"/>
    <property type="project" value="UniProtKB-KW"/>
</dbReference>
<dbReference type="SUPFAM" id="SSF81321">
    <property type="entry name" value="Family A G protein-coupled receptor-like"/>
    <property type="match status" value="1"/>
</dbReference>
<name>A0A6P8IKE9_ACTTE</name>
<evidence type="ECO:0000256" key="10">
    <source>
        <dbReference type="SAM" id="Phobius"/>
    </source>
</evidence>
<keyword evidence="2" id="KW-1003">Cell membrane</keyword>
<accession>A0A6P8IKE9</accession>
<keyword evidence="9" id="KW-0807">Transducer</keyword>
<organism evidence="12 13">
    <name type="scientific">Actinia tenebrosa</name>
    <name type="common">Australian red waratah sea anemone</name>
    <dbReference type="NCBI Taxonomy" id="6105"/>
    <lineage>
        <taxon>Eukaryota</taxon>
        <taxon>Metazoa</taxon>
        <taxon>Cnidaria</taxon>
        <taxon>Anthozoa</taxon>
        <taxon>Hexacorallia</taxon>
        <taxon>Actiniaria</taxon>
        <taxon>Actiniidae</taxon>
        <taxon>Actinia</taxon>
    </lineage>
</organism>
<evidence type="ECO:0000256" key="9">
    <source>
        <dbReference type="ARBA" id="ARBA00023224"/>
    </source>
</evidence>
<evidence type="ECO:0000256" key="5">
    <source>
        <dbReference type="ARBA" id="ARBA00023040"/>
    </source>
</evidence>
<dbReference type="PROSITE" id="PS50262">
    <property type="entry name" value="G_PROTEIN_RECEP_F1_2"/>
    <property type="match status" value="1"/>
</dbReference>
<sequence length="327" mass="37774">MMQNKRMANIQDNESVPFDSRCKPDTSANANKIWLATFIFVGTLIAFSNLATILTFIINRRLRRRSVYCLINLAVADMLYGGSLAAFFTYEIYRSELTDFASEVRLELVGARMFILITPGLCLVLVALERLYVTFCPIRHLSTKKSTYVTFCLAMWILSAIFALALHLTPDPFYSYLTGFCLFIALLLLLVIISSYSAIFVKVKLQRKRIQRLQQRKVIQGTQKRERHLAMTMFLVTILTLITWLPYLVIQVYSYVSLSCISFHIFLLTILVQFSNSIINPIVYVLRMHDFRRGLIALVFRCSRYQPLNVVYPLVQAGHRRMELNLC</sequence>
<keyword evidence="12" id="KW-1185">Reference proteome</keyword>
<feature type="domain" description="G-protein coupled receptors family 1 profile" evidence="11">
    <location>
        <begin position="48"/>
        <end position="284"/>
    </location>
</feature>
<keyword evidence="6 10" id="KW-0472">Membrane</keyword>
<dbReference type="PRINTS" id="PR00237">
    <property type="entry name" value="GPCRRHODOPSN"/>
</dbReference>
<evidence type="ECO:0000256" key="1">
    <source>
        <dbReference type="ARBA" id="ARBA00004651"/>
    </source>
</evidence>
<evidence type="ECO:0000256" key="6">
    <source>
        <dbReference type="ARBA" id="ARBA00023136"/>
    </source>
</evidence>
<keyword evidence="8" id="KW-0325">Glycoprotein</keyword>
<evidence type="ECO:0000256" key="2">
    <source>
        <dbReference type="ARBA" id="ARBA00022475"/>
    </source>
</evidence>
<dbReference type="PANTHER" id="PTHR24246">
    <property type="entry name" value="OLFACTORY RECEPTOR AND ADENOSINE RECEPTOR"/>
    <property type="match status" value="1"/>
</dbReference>
<gene>
    <name evidence="13" type="primary">LOC116302113</name>
</gene>
<reference evidence="13" key="1">
    <citation type="submission" date="2025-08" db="UniProtKB">
        <authorList>
            <consortium name="RefSeq"/>
        </authorList>
    </citation>
    <scope>IDENTIFICATION</scope>
    <source>
        <tissue evidence="13">Tentacle</tissue>
    </source>
</reference>
<dbReference type="AlphaFoldDB" id="A0A6P8IKE9"/>
<dbReference type="InParanoid" id="A0A6P8IKE9"/>
<dbReference type="GO" id="GO:0005886">
    <property type="term" value="C:plasma membrane"/>
    <property type="evidence" value="ECO:0007669"/>
    <property type="project" value="UniProtKB-SubCell"/>
</dbReference>
<feature type="transmembrane region" description="Helical" evidence="10">
    <location>
        <begin position="110"/>
        <end position="128"/>
    </location>
</feature>
<evidence type="ECO:0000256" key="3">
    <source>
        <dbReference type="ARBA" id="ARBA00022692"/>
    </source>
</evidence>
<evidence type="ECO:0000313" key="13">
    <source>
        <dbReference type="RefSeq" id="XP_031567180.1"/>
    </source>
</evidence>
<comment type="subcellular location">
    <subcellularLocation>
        <location evidence="1">Cell membrane</location>
        <topology evidence="1">Multi-pass membrane protein</topology>
    </subcellularLocation>
</comment>
<dbReference type="CDD" id="cd00637">
    <property type="entry name" value="7tm_classA_rhodopsin-like"/>
    <property type="match status" value="1"/>
</dbReference>
<dbReference type="PANTHER" id="PTHR24246:SF27">
    <property type="entry name" value="ADENOSINE RECEPTOR, ISOFORM A"/>
    <property type="match status" value="1"/>
</dbReference>
<keyword evidence="3 10" id="KW-0812">Transmembrane</keyword>
<protein>
    <submittedName>
        <fullName evidence="13">Cannabinoid receptor 1-like</fullName>
    </submittedName>
</protein>
<dbReference type="GeneID" id="116302113"/>
<proteinExistence type="predicted"/>